<dbReference type="Proteomes" id="UP001627408">
    <property type="component" value="Unassembled WGS sequence"/>
</dbReference>
<gene>
    <name evidence="2" type="ORF">ACERZ8_12170</name>
</gene>
<feature type="domain" description="YjiS-like" evidence="1">
    <location>
        <begin position="24"/>
        <end position="61"/>
    </location>
</feature>
<reference evidence="2 3" key="1">
    <citation type="submission" date="2024-08" db="EMBL/GenBank/DDBJ databases">
        <title>Tateyamaria sp. nov., isolated from marine algae.</title>
        <authorList>
            <person name="Choi B.J."/>
            <person name="Kim J.M."/>
            <person name="Lee J.K."/>
            <person name="Choi D.G."/>
            <person name="Bayburt H."/>
            <person name="Baek J.H."/>
            <person name="Han D.M."/>
            <person name="Jeon C.O."/>
        </authorList>
    </citation>
    <scope>NUCLEOTIDE SEQUENCE [LARGE SCALE GENOMIC DNA]</scope>
    <source>
        <strain evidence="2 3">KMU-156</strain>
    </source>
</reference>
<accession>A0ABW8UZM2</accession>
<sequence>MTLAQIVPAHPFSAFIAAVTNMFERAAERRQTHAVYTKTLNELSAMSSRELADIGVHRSEIPNIAAAAAGME</sequence>
<evidence type="ECO:0000313" key="2">
    <source>
        <dbReference type="EMBL" id="MFL4470598.1"/>
    </source>
</evidence>
<proteinExistence type="predicted"/>
<protein>
    <submittedName>
        <fullName evidence="2">DUF1127 domain-containing protein</fullName>
    </submittedName>
</protein>
<keyword evidence="3" id="KW-1185">Reference proteome</keyword>
<evidence type="ECO:0000259" key="1">
    <source>
        <dbReference type="Pfam" id="PF06568"/>
    </source>
</evidence>
<organism evidence="2 3">
    <name type="scientific">Tateyamaria armeniaca</name>
    <dbReference type="NCBI Taxonomy" id="2518930"/>
    <lineage>
        <taxon>Bacteria</taxon>
        <taxon>Pseudomonadati</taxon>
        <taxon>Pseudomonadota</taxon>
        <taxon>Alphaproteobacteria</taxon>
        <taxon>Rhodobacterales</taxon>
        <taxon>Roseobacteraceae</taxon>
        <taxon>Tateyamaria</taxon>
    </lineage>
</organism>
<dbReference type="InterPro" id="IPR009506">
    <property type="entry name" value="YjiS-like"/>
</dbReference>
<name>A0ABW8UZM2_9RHOB</name>
<dbReference type="Pfam" id="PF06568">
    <property type="entry name" value="YjiS-like"/>
    <property type="match status" value="1"/>
</dbReference>
<comment type="caution">
    <text evidence="2">The sequence shown here is derived from an EMBL/GenBank/DDBJ whole genome shotgun (WGS) entry which is preliminary data.</text>
</comment>
<dbReference type="EMBL" id="JBHDIY010000002">
    <property type="protein sequence ID" value="MFL4470598.1"/>
    <property type="molecule type" value="Genomic_DNA"/>
</dbReference>
<dbReference type="RefSeq" id="WP_407592446.1">
    <property type="nucleotide sequence ID" value="NZ_JBHDIY010000002.1"/>
</dbReference>
<evidence type="ECO:0000313" key="3">
    <source>
        <dbReference type="Proteomes" id="UP001627408"/>
    </source>
</evidence>